<keyword evidence="1" id="KW-1133">Transmembrane helix</keyword>
<accession>A0ABS5AD93</accession>
<evidence type="ECO:0000256" key="1">
    <source>
        <dbReference type="SAM" id="Phobius"/>
    </source>
</evidence>
<keyword evidence="1" id="KW-0472">Membrane</keyword>
<feature type="transmembrane region" description="Helical" evidence="1">
    <location>
        <begin position="121"/>
        <end position="142"/>
    </location>
</feature>
<sequence length="371" mass="38662">MKVAEDWLARYDRAAAVLPQPRRTELREELVEHLEALRAEGVGEEEIVSRLGDPAEIVAAEGVPALTPQRELAAKALFLLPLTGVLFLIPSMPPGLLTMTVLVLASVTTLVLVLRSGAGAGARVLGATGALAPPLAGLGGILDKVFQFRQTTHDLPLDGGRFHQVVWATDPWTTALGQFAMLLLGLGLPVLAGLRLRRPDTAPLPGLTAAALLLTPCVGLAAALMLSGAALDGPVNEVVRTPMLVVALVVAAVLLAAGALAAARPGLPTLTKVLVVAAVLCAPVGVSMLAQLDTRSNGTVRPASEVPQDPVERQRWAMANVDADRALAVPAGALAPTPFWVPADQTTRRGLGLLFVVVLPLLAAHRVRRAD</sequence>
<evidence type="ECO:0000313" key="2">
    <source>
        <dbReference type="EMBL" id="MBP2474548.1"/>
    </source>
</evidence>
<organism evidence="2 3">
    <name type="scientific">Crossiella equi</name>
    <dbReference type="NCBI Taxonomy" id="130796"/>
    <lineage>
        <taxon>Bacteria</taxon>
        <taxon>Bacillati</taxon>
        <taxon>Actinomycetota</taxon>
        <taxon>Actinomycetes</taxon>
        <taxon>Pseudonocardiales</taxon>
        <taxon>Pseudonocardiaceae</taxon>
        <taxon>Crossiella</taxon>
    </lineage>
</organism>
<dbReference type="RefSeq" id="WP_209707107.1">
    <property type="nucleotide sequence ID" value="NZ_JAGIOO010000001.1"/>
</dbReference>
<keyword evidence="3" id="KW-1185">Reference proteome</keyword>
<feature type="transmembrane region" description="Helical" evidence="1">
    <location>
        <begin position="95"/>
        <end position="114"/>
    </location>
</feature>
<comment type="caution">
    <text evidence="2">The sequence shown here is derived from an EMBL/GenBank/DDBJ whole genome shotgun (WGS) entry which is preliminary data.</text>
</comment>
<name>A0ABS5AD93_9PSEU</name>
<keyword evidence="1" id="KW-0812">Transmembrane</keyword>
<proteinExistence type="predicted"/>
<feature type="transmembrane region" description="Helical" evidence="1">
    <location>
        <begin position="350"/>
        <end position="367"/>
    </location>
</feature>
<dbReference type="EMBL" id="JAGIOO010000001">
    <property type="protein sequence ID" value="MBP2474548.1"/>
    <property type="molecule type" value="Genomic_DNA"/>
</dbReference>
<feature type="transmembrane region" description="Helical" evidence="1">
    <location>
        <begin position="175"/>
        <end position="194"/>
    </location>
</feature>
<evidence type="ECO:0008006" key="4">
    <source>
        <dbReference type="Google" id="ProtNLM"/>
    </source>
</evidence>
<dbReference type="Pfam" id="PF22564">
    <property type="entry name" value="HAAS"/>
    <property type="match status" value="1"/>
</dbReference>
<feature type="transmembrane region" description="Helical" evidence="1">
    <location>
        <begin position="243"/>
        <end position="261"/>
    </location>
</feature>
<reference evidence="2 3" key="1">
    <citation type="submission" date="2021-03" db="EMBL/GenBank/DDBJ databases">
        <title>Sequencing the genomes of 1000 actinobacteria strains.</title>
        <authorList>
            <person name="Klenk H.-P."/>
        </authorList>
    </citation>
    <scope>NUCLEOTIDE SEQUENCE [LARGE SCALE GENOMIC DNA]</scope>
    <source>
        <strain evidence="2 3">DSM 44580</strain>
    </source>
</reference>
<feature type="transmembrane region" description="Helical" evidence="1">
    <location>
        <begin position="273"/>
        <end position="292"/>
    </location>
</feature>
<gene>
    <name evidence="2" type="ORF">JOF53_003420</name>
</gene>
<dbReference type="Proteomes" id="UP001519363">
    <property type="component" value="Unassembled WGS sequence"/>
</dbReference>
<evidence type="ECO:0000313" key="3">
    <source>
        <dbReference type="Proteomes" id="UP001519363"/>
    </source>
</evidence>
<feature type="transmembrane region" description="Helical" evidence="1">
    <location>
        <begin position="206"/>
        <end position="231"/>
    </location>
</feature>
<feature type="transmembrane region" description="Helical" evidence="1">
    <location>
        <begin position="72"/>
        <end position="89"/>
    </location>
</feature>
<protein>
    <recommendedName>
        <fullName evidence="4">Integral membrane protein</fullName>
    </recommendedName>
</protein>